<keyword evidence="5" id="KW-1185">Reference proteome</keyword>
<proteinExistence type="predicted"/>
<dbReference type="RefSeq" id="WP_168044510.1">
    <property type="nucleotide sequence ID" value="NZ_BMPA01000012.1"/>
</dbReference>
<organism evidence="2 4">
    <name type="scientific">Butyricimonas paravirosa</name>
    <dbReference type="NCBI Taxonomy" id="1472417"/>
    <lineage>
        <taxon>Bacteria</taxon>
        <taxon>Pseudomonadati</taxon>
        <taxon>Bacteroidota</taxon>
        <taxon>Bacteroidia</taxon>
        <taxon>Bacteroidales</taxon>
        <taxon>Odoribacteraceae</taxon>
        <taxon>Butyricimonas</taxon>
    </lineage>
</organism>
<evidence type="ECO:0000259" key="1">
    <source>
        <dbReference type="PROSITE" id="PS50075"/>
    </source>
</evidence>
<dbReference type="EMBL" id="JAATLI010000013">
    <property type="protein sequence ID" value="NJC19881.1"/>
    <property type="molecule type" value="Genomic_DNA"/>
</dbReference>
<dbReference type="Proteomes" id="UP000576368">
    <property type="component" value="Unassembled WGS sequence"/>
</dbReference>
<dbReference type="EMBL" id="CP043839">
    <property type="protein sequence ID" value="WOF13626.1"/>
    <property type="molecule type" value="Genomic_DNA"/>
</dbReference>
<dbReference type="GeneID" id="86892783"/>
<feature type="domain" description="Carrier" evidence="1">
    <location>
        <begin position="1"/>
        <end position="74"/>
    </location>
</feature>
<gene>
    <name evidence="3" type="ORF">F1644_15770</name>
    <name evidence="2" type="ORF">GGR15_003519</name>
</gene>
<evidence type="ECO:0000313" key="3">
    <source>
        <dbReference type="EMBL" id="WOF13626.1"/>
    </source>
</evidence>
<evidence type="ECO:0000313" key="5">
    <source>
        <dbReference type="Proteomes" id="UP001302374"/>
    </source>
</evidence>
<protein>
    <submittedName>
        <fullName evidence="2">Acyl carrier protein</fullName>
    </submittedName>
</protein>
<reference evidence="3 5" key="1">
    <citation type="submission" date="2019-09" db="EMBL/GenBank/DDBJ databases">
        <title>Butyricimonas paravirosa DSM 105722 (=214-4 = JCM 18677 = CCUG 65563).</title>
        <authorList>
            <person name="Le Roy T."/>
            <person name="Cani P.D."/>
        </authorList>
    </citation>
    <scope>NUCLEOTIDE SEQUENCE [LARGE SCALE GENOMIC DNA]</scope>
    <source>
        <strain evidence="3 5">DSM 105722</strain>
    </source>
</reference>
<dbReference type="PROSITE" id="PS50075">
    <property type="entry name" value="CARRIER"/>
    <property type="match status" value="1"/>
</dbReference>
<reference evidence="2 4" key="2">
    <citation type="submission" date="2020-03" db="EMBL/GenBank/DDBJ databases">
        <title>Genomic Encyclopedia of Type Strains, Phase IV (KMG-IV): sequencing the most valuable type-strain genomes for metagenomic binning, comparative biology and taxonomic classification.</title>
        <authorList>
            <person name="Goeker M."/>
        </authorList>
    </citation>
    <scope>NUCLEOTIDE SEQUENCE [LARGE SCALE GENOMIC DNA]</scope>
    <source>
        <strain evidence="2 4">DSM 105722</strain>
    </source>
</reference>
<name>A0A7X5YFD8_9BACT</name>
<evidence type="ECO:0000313" key="4">
    <source>
        <dbReference type="Proteomes" id="UP000576368"/>
    </source>
</evidence>
<dbReference type="SUPFAM" id="SSF47336">
    <property type="entry name" value="ACP-like"/>
    <property type="match status" value="1"/>
</dbReference>
<dbReference type="Gene3D" id="1.10.1200.10">
    <property type="entry name" value="ACP-like"/>
    <property type="match status" value="1"/>
</dbReference>
<evidence type="ECO:0000313" key="2">
    <source>
        <dbReference type="EMBL" id="NJC19881.1"/>
    </source>
</evidence>
<dbReference type="InterPro" id="IPR036736">
    <property type="entry name" value="ACP-like_sf"/>
</dbReference>
<sequence>MKKKIISILSELRPEFDFNEPLNFIEEGMLDSFDIINLVTALDSEFSISIDGMDVLPDNFSSVERIEALLKKNGVEV</sequence>
<accession>A0A7X5YFD8</accession>
<dbReference type="Proteomes" id="UP001302374">
    <property type="component" value="Chromosome"/>
</dbReference>
<dbReference type="AlphaFoldDB" id="A0A7X5YFD8"/>
<dbReference type="InterPro" id="IPR009081">
    <property type="entry name" value="PP-bd_ACP"/>
</dbReference>